<dbReference type="Proteomes" id="UP001497516">
    <property type="component" value="Chromosome 3"/>
</dbReference>
<keyword evidence="3" id="KW-0472">Membrane</keyword>
<evidence type="ECO:0000256" key="3">
    <source>
        <dbReference type="ARBA" id="ARBA00023136"/>
    </source>
</evidence>
<dbReference type="SUPFAM" id="SSF52087">
    <property type="entry name" value="CRAL/TRIO domain"/>
    <property type="match status" value="1"/>
</dbReference>
<keyword evidence="2" id="KW-0813">Transport</keyword>
<feature type="region of interest" description="Disordered" evidence="4">
    <location>
        <begin position="105"/>
        <end position="156"/>
    </location>
</feature>
<dbReference type="InterPro" id="IPR044834">
    <property type="entry name" value="PATL"/>
</dbReference>
<dbReference type="SMART" id="SM01100">
    <property type="entry name" value="CRAL_TRIO_N"/>
    <property type="match status" value="1"/>
</dbReference>
<gene>
    <name evidence="6" type="ORF">LTRI10_LOCUS20682</name>
</gene>
<name>A0AAV2E038_9ROSI</name>
<dbReference type="PANTHER" id="PTHR45932">
    <property type="entry name" value="PATELLIN-1"/>
    <property type="match status" value="1"/>
</dbReference>
<dbReference type="AlphaFoldDB" id="A0AAV2E038"/>
<organism evidence="6 7">
    <name type="scientific">Linum trigynum</name>
    <dbReference type="NCBI Taxonomy" id="586398"/>
    <lineage>
        <taxon>Eukaryota</taxon>
        <taxon>Viridiplantae</taxon>
        <taxon>Streptophyta</taxon>
        <taxon>Embryophyta</taxon>
        <taxon>Tracheophyta</taxon>
        <taxon>Spermatophyta</taxon>
        <taxon>Magnoliopsida</taxon>
        <taxon>eudicotyledons</taxon>
        <taxon>Gunneridae</taxon>
        <taxon>Pentapetalae</taxon>
        <taxon>rosids</taxon>
        <taxon>fabids</taxon>
        <taxon>Malpighiales</taxon>
        <taxon>Linaceae</taxon>
        <taxon>Linum</taxon>
    </lineage>
</organism>
<dbReference type="SUPFAM" id="SSF46938">
    <property type="entry name" value="CRAL/TRIO N-terminal domain"/>
    <property type="match status" value="1"/>
</dbReference>
<dbReference type="PANTHER" id="PTHR45932:SF6">
    <property type="entry name" value="PATELLIN-3"/>
    <property type="match status" value="1"/>
</dbReference>
<evidence type="ECO:0000313" key="7">
    <source>
        <dbReference type="Proteomes" id="UP001497516"/>
    </source>
</evidence>
<keyword evidence="7" id="KW-1185">Reference proteome</keyword>
<dbReference type="EMBL" id="OZ034816">
    <property type="protein sequence ID" value="CAL1379142.1"/>
    <property type="molecule type" value="Genomic_DNA"/>
</dbReference>
<sequence length="320" mass="36256">MTRSSLPPLLPQCKARPVKAEVVAKLVVIKEEFTGEPEKKEKLKVPESLISFKEESNRVSDLSDSERKALDEFKQLVQEALDSRSFTSPPPPPPPKEEIRTFSSAATTAAATEAQKSEDQSSDVSTEITPPAAEKLEEEATPAKEEEPAATTASSSSSVEVSIWGIPLLEDDISDVVLLKFLRARDFKVKEAFTMLKNTIQWRKEFEIDELVEEDLGDDLEKVVFMHDHDRDCHPVCYNVFGEFLNKELYEKTFSDEEKRTKFLRWRIQFLEKSIRNLDFTPGGVATIFQVSDLKNSPGPAKRELRLATKQVVQLLRGRR</sequence>
<evidence type="ECO:0000313" key="6">
    <source>
        <dbReference type="EMBL" id="CAL1379142.1"/>
    </source>
</evidence>
<accession>A0AAV2E038</accession>
<evidence type="ECO:0000259" key="5">
    <source>
        <dbReference type="SMART" id="SM01100"/>
    </source>
</evidence>
<dbReference type="GO" id="GO:0008289">
    <property type="term" value="F:lipid binding"/>
    <property type="evidence" value="ECO:0007669"/>
    <property type="project" value="InterPro"/>
</dbReference>
<protein>
    <recommendedName>
        <fullName evidence="5">CRAL/TRIO N-terminal domain-containing protein</fullName>
    </recommendedName>
</protein>
<feature type="domain" description="CRAL/TRIO N-terminal" evidence="5">
    <location>
        <begin position="174"/>
        <end position="199"/>
    </location>
</feature>
<evidence type="ECO:0000256" key="4">
    <source>
        <dbReference type="SAM" id="MobiDB-lite"/>
    </source>
</evidence>
<dbReference type="Pfam" id="PF03765">
    <property type="entry name" value="CRAL_TRIO_N"/>
    <property type="match status" value="1"/>
</dbReference>
<comment type="subcellular location">
    <subcellularLocation>
        <location evidence="1">Membrane</location>
    </subcellularLocation>
</comment>
<reference evidence="6 7" key="1">
    <citation type="submission" date="2024-04" db="EMBL/GenBank/DDBJ databases">
        <authorList>
            <person name="Fracassetti M."/>
        </authorList>
    </citation>
    <scope>NUCLEOTIDE SEQUENCE [LARGE SCALE GENOMIC DNA]</scope>
</reference>
<evidence type="ECO:0000256" key="2">
    <source>
        <dbReference type="ARBA" id="ARBA00022448"/>
    </source>
</evidence>
<feature type="compositionally biased region" description="Low complexity" evidence="4">
    <location>
        <begin position="105"/>
        <end position="114"/>
    </location>
</feature>
<dbReference type="InterPro" id="IPR011074">
    <property type="entry name" value="CRAL/TRIO_N_dom"/>
</dbReference>
<dbReference type="Gene3D" id="3.40.525.10">
    <property type="entry name" value="CRAL-TRIO lipid binding domain"/>
    <property type="match status" value="1"/>
</dbReference>
<feature type="region of interest" description="Disordered" evidence="4">
    <location>
        <begin position="80"/>
        <end position="99"/>
    </location>
</feature>
<dbReference type="InterPro" id="IPR036865">
    <property type="entry name" value="CRAL-TRIO_dom_sf"/>
</dbReference>
<dbReference type="InterPro" id="IPR036273">
    <property type="entry name" value="CRAL/TRIO_N_dom_sf"/>
</dbReference>
<dbReference type="GO" id="GO:0016020">
    <property type="term" value="C:membrane"/>
    <property type="evidence" value="ECO:0007669"/>
    <property type="project" value="UniProtKB-SubCell"/>
</dbReference>
<evidence type="ECO:0000256" key="1">
    <source>
        <dbReference type="ARBA" id="ARBA00004370"/>
    </source>
</evidence>
<proteinExistence type="predicted"/>